<gene>
    <name evidence="1" type="ORF">S03H2_24518</name>
</gene>
<accession>X1G306</accession>
<sequence>MAAIFGVIPNFQTGTMWFNRPTSPNDIVALLEDVKLNANNPWYSRLLRVTEYAAQHSQNKYQVSMTDLGG</sequence>
<proteinExistence type="predicted"/>
<comment type="caution">
    <text evidence="1">The sequence shown here is derived from an EMBL/GenBank/DDBJ whole genome shotgun (WGS) entry which is preliminary data.</text>
</comment>
<organism evidence="1">
    <name type="scientific">marine sediment metagenome</name>
    <dbReference type="NCBI Taxonomy" id="412755"/>
    <lineage>
        <taxon>unclassified sequences</taxon>
        <taxon>metagenomes</taxon>
        <taxon>ecological metagenomes</taxon>
    </lineage>
</organism>
<protein>
    <submittedName>
        <fullName evidence="1">Uncharacterized protein</fullName>
    </submittedName>
</protein>
<name>X1G306_9ZZZZ</name>
<evidence type="ECO:0000313" key="1">
    <source>
        <dbReference type="EMBL" id="GAH39180.1"/>
    </source>
</evidence>
<dbReference type="AlphaFoldDB" id="X1G306"/>
<feature type="non-terminal residue" evidence="1">
    <location>
        <position position="70"/>
    </location>
</feature>
<reference evidence="1" key="1">
    <citation type="journal article" date="2014" name="Front. Microbiol.">
        <title>High frequency of phylogenetically diverse reductive dehalogenase-homologous genes in deep subseafloor sedimentary metagenomes.</title>
        <authorList>
            <person name="Kawai M."/>
            <person name="Futagami T."/>
            <person name="Toyoda A."/>
            <person name="Takaki Y."/>
            <person name="Nishi S."/>
            <person name="Hori S."/>
            <person name="Arai W."/>
            <person name="Tsubouchi T."/>
            <person name="Morono Y."/>
            <person name="Uchiyama I."/>
            <person name="Ito T."/>
            <person name="Fujiyama A."/>
            <person name="Inagaki F."/>
            <person name="Takami H."/>
        </authorList>
    </citation>
    <scope>NUCLEOTIDE SEQUENCE</scope>
    <source>
        <strain evidence="1">Expedition CK06-06</strain>
    </source>
</reference>
<dbReference type="EMBL" id="BARU01013641">
    <property type="protein sequence ID" value="GAH39180.1"/>
    <property type="molecule type" value="Genomic_DNA"/>
</dbReference>